<gene>
    <name evidence="3" type="ORF">DEBURN_LOCUS8795</name>
</gene>
<dbReference type="PANTHER" id="PTHR24006:SF908">
    <property type="entry name" value="DEUBIQUITINATING APOPTOTIC INHIBITOR, ISOFORM A"/>
    <property type="match status" value="1"/>
</dbReference>
<dbReference type="GO" id="GO:0006508">
    <property type="term" value="P:proteolysis"/>
    <property type="evidence" value="ECO:0007669"/>
    <property type="project" value="UniProtKB-KW"/>
</dbReference>
<dbReference type="InterPro" id="IPR038765">
    <property type="entry name" value="Papain-like_cys_pep_sf"/>
</dbReference>
<keyword evidence="1" id="KW-0645">Protease</keyword>
<organism evidence="3 4">
    <name type="scientific">Diversispora eburnea</name>
    <dbReference type="NCBI Taxonomy" id="1213867"/>
    <lineage>
        <taxon>Eukaryota</taxon>
        <taxon>Fungi</taxon>
        <taxon>Fungi incertae sedis</taxon>
        <taxon>Mucoromycota</taxon>
        <taxon>Glomeromycotina</taxon>
        <taxon>Glomeromycetes</taxon>
        <taxon>Diversisporales</taxon>
        <taxon>Diversisporaceae</taxon>
        <taxon>Diversispora</taxon>
    </lineage>
</organism>
<dbReference type="OrthoDB" id="420187at2759"/>
<dbReference type="PROSITE" id="PS50235">
    <property type="entry name" value="USP_3"/>
    <property type="match status" value="1"/>
</dbReference>
<dbReference type="AlphaFoldDB" id="A0A9N9BZV4"/>
<keyword evidence="4" id="KW-1185">Reference proteome</keyword>
<dbReference type="GO" id="GO:0016579">
    <property type="term" value="P:protein deubiquitination"/>
    <property type="evidence" value="ECO:0007669"/>
    <property type="project" value="InterPro"/>
</dbReference>
<keyword evidence="1" id="KW-0378">Hydrolase</keyword>
<comment type="catalytic activity">
    <reaction evidence="1">
        <text>Thiol-dependent hydrolysis of ester, thioester, amide, peptide and isopeptide bonds formed by the C-terminal Gly of ubiquitin (a 76-residue protein attached to proteins as an intracellular targeting signal).</text>
        <dbReference type="EC" id="3.4.19.12"/>
    </reaction>
</comment>
<comment type="caution">
    <text evidence="3">The sequence shown here is derived from an EMBL/GenBank/DDBJ whole genome shotgun (WGS) entry which is preliminary data.</text>
</comment>
<dbReference type="GO" id="GO:0005634">
    <property type="term" value="C:nucleus"/>
    <property type="evidence" value="ECO:0007669"/>
    <property type="project" value="TreeGrafter"/>
</dbReference>
<dbReference type="GO" id="GO:0005829">
    <property type="term" value="C:cytosol"/>
    <property type="evidence" value="ECO:0007669"/>
    <property type="project" value="TreeGrafter"/>
</dbReference>
<reference evidence="3" key="1">
    <citation type="submission" date="2021-06" db="EMBL/GenBank/DDBJ databases">
        <authorList>
            <person name="Kallberg Y."/>
            <person name="Tangrot J."/>
            <person name="Rosling A."/>
        </authorList>
    </citation>
    <scope>NUCLEOTIDE SEQUENCE</scope>
    <source>
        <strain evidence="3">AZ414A</strain>
    </source>
</reference>
<name>A0A9N9BZV4_9GLOM</name>
<evidence type="ECO:0000313" key="3">
    <source>
        <dbReference type="EMBL" id="CAG8585704.1"/>
    </source>
</evidence>
<accession>A0A9N9BZV4</accession>
<evidence type="ECO:0000313" key="4">
    <source>
        <dbReference type="Proteomes" id="UP000789706"/>
    </source>
</evidence>
<protein>
    <recommendedName>
        <fullName evidence="1">Ubiquitin carboxyl-terminal hydrolase</fullName>
        <ecNumber evidence="1">3.4.19.12</ecNumber>
    </recommendedName>
</protein>
<dbReference type="InterPro" id="IPR049407">
    <property type="entry name" value="Usp38-like_N"/>
</dbReference>
<keyword evidence="1" id="KW-0788">Thiol protease</keyword>
<dbReference type="PANTHER" id="PTHR24006">
    <property type="entry name" value="UBIQUITIN CARBOXYL-TERMINAL HYDROLASE"/>
    <property type="match status" value="1"/>
</dbReference>
<dbReference type="Pfam" id="PF21246">
    <property type="entry name" value="Usp38-like_N"/>
    <property type="match status" value="1"/>
</dbReference>
<evidence type="ECO:0000259" key="2">
    <source>
        <dbReference type="PROSITE" id="PS50235"/>
    </source>
</evidence>
<dbReference type="Gene3D" id="3.90.70.10">
    <property type="entry name" value="Cysteine proteinases"/>
    <property type="match status" value="1"/>
</dbReference>
<dbReference type="EMBL" id="CAJVPK010001410">
    <property type="protein sequence ID" value="CAG8585704.1"/>
    <property type="molecule type" value="Genomic_DNA"/>
</dbReference>
<proteinExistence type="inferred from homology"/>
<evidence type="ECO:0000256" key="1">
    <source>
        <dbReference type="RuleBase" id="RU366025"/>
    </source>
</evidence>
<feature type="domain" description="USP" evidence="2">
    <location>
        <begin position="431"/>
        <end position="809"/>
    </location>
</feature>
<dbReference type="InterPro" id="IPR018200">
    <property type="entry name" value="USP_CS"/>
</dbReference>
<sequence length="809" mass="92542">MDNILRSLLAANNLDDAVKIKFVEKLFTTVYKMAESEWKLLCEFSYELLKESSTRLHAEIGEMILRWIAHTQQKIYLDHFNSRALECCFIHAISSTFQHLRATSKVIKYKYEIAENTVSVEKDLRMLRSQIEKYYDVIKGRRDWQMLLVTMFYDLPKSIPSDRNIVLNILINSLANLTDEPTDDFVKKSVDLIEYLWGESSDTIPLSINEIFTKLTSSQQCSTPLIILISKIPIEKTSVILPYLQKTSREGISRLETGIQQMIRIIPHPLSKNIGVWIVKLMEALVFTRNIDLLLRITRTNVLTLFKYLLTRKSRQDALLVIRYTLLGYQAANDVFHTIVPLFPDVLDVLFQDGETDILLKLSGLAQCLMHRFPSHNGIYIPLTNKLDSLSMEIMRTLQENTWNKRIYSSGSITESVYRTASRPLKPKKKIGLNNLGNTCFMNSVIQALFNTTEFQHRILQTSCPRIRTSTLNQLQQCFNSLMEDKAYISPSALLETLPKWLNNGRQQDCHEFLKILFSQIEEESKQYMSNNIKRTKFNHPQRINTNQPNQSDIPISPFGGILVNTIKCLSCGNRSRTKEEFHDLTLSLQIESERENLSFTDLLSEFFSAEELKGDNQYHCDKCSGLQDALKTTRILVPPRYLILSLNRFEYDKKYARRIKIMTHVSIQDTLSLSYILKKDKNVSKVTRKSAKHKINHYVNGSGTNGIINGVNGNHFNGYTNGITNGVETNSTNSTNLMNTTNATNSANSMNSINTANLTNTTNSTNTMNSLGGEINRKAEYDLSAIVIHSGSSAEYGHYYTYAKDEGR</sequence>
<dbReference type="Pfam" id="PF00443">
    <property type="entry name" value="UCH"/>
    <property type="match status" value="1"/>
</dbReference>
<comment type="similarity">
    <text evidence="1">Belongs to the peptidase C19 family.</text>
</comment>
<dbReference type="InterPro" id="IPR028889">
    <property type="entry name" value="USP"/>
</dbReference>
<dbReference type="PROSITE" id="PS00972">
    <property type="entry name" value="USP_1"/>
    <property type="match status" value="1"/>
</dbReference>
<dbReference type="SUPFAM" id="SSF54001">
    <property type="entry name" value="Cysteine proteinases"/>
    <property type="match status" value="1"/>
</dbReference>
<dbReference type="PROSITE" id="PS00973">
    <property type="entry name" value="USP_2"/>
    <property type="match status" value="1"/>
</dbReference>
<keyword evidence="1" id="KW-0833">Ubl conjugation pathway</keyword>
<dbReference type="InterPro" id="IPR001394">
    <property type="entry name" value="Peptidase_C19_UCH"/>
</dbReference>
<dbReference type="InterPro" id="IPR050164">
    <property type="entry name" value="Peptidase_C19"/>
</dbReference>
<dbReference type="Proteomes" id="UP000789706">
    <property type="component" value="Unassembled WGS sequence"/>
</dbReference>
<dbReference type="EC" id="3.4.19.12" evidence="1"/>
<dbReference type="GO" id="GO:0004843">
    <property type="term" value="F:cysteine-type deubiquitinase activity"/>
    <property type="evidence" value="ECO:0007669"/>
    <property type="project" value="UniProtKB-UniRule"/>
</dbReference>